<evidence type="ECO:0000256" key="6">
    <source>
        <dbReference type="ARBA" id="ARBA00022989"/>
    </source>
</evidence>
<feature type="domain" description="CBS" evidence="10">
    <location>
        <begin position="230"/>
        <end position="288"/>
    </location>
</feature>
<dbReference type="SUPFAM" id="SSF161093">
    <property type="entry name" value="MgtE membrane domain-like"/>
    <property type="match status" value="1"/>
</dbReference>
<dbReference type="Pfam" id="PF00571">
    <property type="entry name" value="CBS"/>
    <property type="match status" value="2"/>
</dbReference>
<dbReference type="InterPro" id="IPR038076">
    <property type="entry name" value="MgtE_N_sf"/>
</dbReference>
<comment type="similarity">
    <text evidence="2 9">Belongs to the SLC41A transporter family.</text>
</comment>
<comment type="function">
    <text evidence="9">Acts as a magnesium transporter.</text>
</comment>
<evidence type="ECO:0000256" key="2">
    <source>
        <dbReference type="ARBA" id="ARBA00009749"/>
    </source>
</evidence>
<dbReference type="InterPro" id="IPR006669">
    <property type="entry name" value="MgtE_transporter"/>
</dbReference>
<dbReference type="GO" id="GO:0046872">
    <property type="term" value="F:metal ion binding"/>
    <property type="evidence" value="ECO:0007669"/>
    <property type="project" value="UniProtKB-KW"/>
</dbReference>
<accession>A0A2J9PL01</accession>
<dbReference type="GO" id="GO:0005886">
    <property type="term" value="C:plasma membrane"/>
    <property type="evidence" value="ECO:0007669"/>
    <property type="project" value="UniProtKB-SubCell"/>
</dbReference>
<dbReference type="Gene3D" id="1.10.357.20">
    <property type="entry name" value="SLC41 divalent cation transporters, integral membrane domain"/>
    <property type="match status" value="1"/>
</dbReference>
<evidence type="ECO:0000256" key="1">
    <source>
        <dbReference type="ARBA" id="ARBA00004141"/>
    </source>
</evidence>
<protein>
    <recommendedName>
        <fullName evidence="9">Magnesium transporter MgtE</fullName>
    </recommendedName>
</protein>
<dbReference type="InterPro" id="IPR006668">
    <property type="entry name" value="Mg_transptr_MgtE_intracell_dom"/>
</dbReference>
<dbReference type="CDD" id="cd04606">
    <property type="entry name" value="CBS_pair_Mg_transporter"/>
    <property type="match status" value="1"/>
</dbReference>
<dbReference type="SMART" id="SM00924">
    <property type="entry name" value="MgtE_N"/>
    <property type="match status" value="1"/>
</dbReference>
<dbReference type="PROSITE" id="PS51371">
    <property type="entry name" value="CBS"/>
    <property type="match status" value="2"/>
</dbReference>
<feature type="transmembrane region" description="Helical" evidence="9">
    <location>
        <begin position="412"/>
        <end position="434"/>
    </location>
</feature>
<dbReference type="PANTHER" id="PTHR43773:SF1">
    <property type="entry name" value="MAGNESIUM TRANSPORTER MGTE"/>
    <property type="match status" value="1"/>
</dbReference>
<comment type="caution">
    <text evidence="11">The sequence shown here is derived from an EMBL/GenBank/DDBJ whole genome shotgun (WGS) entry which is preliminary data.</text>
</comment>
<feature type="domain" description="CBS" evidence="10">
    <location>
        <begin position="166"/>
        <end position="229"/>
    </location>
</feature>
<dbReference type="Pfam" id="PF03448">
    <property type="entry name" value="MgtE_N"/>
    <property type="match status" value="1"/>
</dbReference>
<dbReference type="Gene3D" id="1.25.60.10">
    <property type="entry name" value="MgtE N-terminal domain-like"/>
    <property type="match status" value="1"/>
</dbReference>
<evidence type="ECO:0000256" key="7">
    <source>
        <dbReference type="ARBA" id="ARBA00023136"/>
    </source>
</evidence>
<evidence type="ECO:0000256" key="8">
    <source>
        <dbReference type="PROSITE-ProRule" id="PRU00703"/>
    </source>
</evidence>
<dbReference type="Gene3D" id="3.10.580.10">
    <property type="entry name" value="CBS-domain"/>
    <property type="match status" value="1"/>
</dbReference>
<keyword evidence="6 9" id="KW-1133">Transmembrane helix</keyword>
<dbReference type="SMART" id="SM00116">
    <property type="entry name" value="CBS"/>
    <property type="match status" value="2"/>
</dbReference>
<evidence type="ECO:0000256" key="3">
    <source>
        <dbReference type="ARBA" id="ARBA00022448"/>
    </source>
</evidence>
<keyword evidence="9" id="KW-0479">Metal-binding</keyword>
<evidence type="ECO:0000313" key="12">
    <source>
        <dbReference type="Proteomes" id="UP000192813"/>
    </source>
</evidence>
<reference evidence="12" key="1">
    <citation type="submission" date="2017-12" db="EMBL/GenBank/DDBJ databases">
        <title>FDA dAtabase for Regulatory Grade micrObial Sequences (FDA-ARGOS): Supporting development and validation of Infectious Disease Dx tests.</title>
        <authorList>
            <person name="Hoffmann M."/>
            <person name="Allard M."/>
            <person name="Evans P."/>
            <person name="Brown E."/>
            <person name="Tallon L."/>
            <person name="Sadzewicz L."/>
            <person name="Sengamalay N."/>
            <person name="Ott S."/>
            <person name="Godinez A."/>
            <person name="Nagaraj S."/>
            <person name="Vavikolanu K."/>
            <person name="Aluvathingal J."/>
            <person name="Nadendla S."/>
            <person name="Sichtig H."/>
        </authorList>
    </citation>
    <scope>NUCLEOTIDE SEQUENCE [LARGE SCALE GENOMIC DNA]</scope>
    <source>
        <strain evidence="12">FDAARGOS_249</strain>
    </source>
</reference>
<evidence type="ECO:0000256" key="5">
    <source>
        <dbReference type="ARBA" id="ARBA00022842"/>
    </source>
</evidence>
<evidence type="ECO:0000256" key="9">
    <source>
        <dbReference type="RuleBase" id="RU362011"/>
    </source>
</evidence>
<gene>
    <name evidence="11" type="primary">mgtE</name>
    <name evidence="11" type="ORF">A6J77_001575</name>
</gene>
<keyword evidence="3 9" id="KW-0813">Transport</keyword>
<keyword evidence="9" id="KW-1003">Cell membrane</keyword>
<evidence type="ECO:0000313" key="11">
    <source>
        <dbReference type="EMBL" id="PNL91008.1"/>
    </source>
</evidence>
<feature type="transmembrane region" description="Helical" evidence="9">
    <location>
        <begin position="385"/>
        <end position="406"/>
    </location>
</feature>
<comment type="subcellular location">
    <subcellularLocation>
        <location evidence="9">Cell membrane</location>
        <topology evidence="9">Multi-pass membrane protein</topology>
    </subcellularLocation>
    <subcellularLocation>
        <location evidence="1">Membrane</location>
        <topology evidence="1">Multi-pass membrane protein</topology>
    </subcellularLocation>
</comment>
<keyword evidence="5 9" id="KW-0460">Magnesium</keyword>
<comment type="subunit">
    <text evidence="9">Homodimer.</text>
</comment>
<dbReference type="PANTHER" id="PTHR43773">
    <property type="entry name" value="MAGNESIUM TRANSPORTER MGTE"/>
    <property type="match status" value="1"/>
</dbReference>
<name>A0A2J9PL01_9LACT</name>
<dbReference type="Proteomes" id="UP000192813">
    <property type="component" value="Unassembled WGS sequence"/>
</dbReference>
<organism evidence="11 12">
    <name type="scientific">Aerococcus viridans</name>
    <dbReference type="NCBI Taxonomy" id="1377"/>
    <lineage>
        <taxon>Bacteria</taxon>
        <taxon>Bacillati</taxon>
        <taxon>Bacillota</taxon>
        <taxon>Bacilli</taxon>
        <taxon>Lactobacillales</taxon>
        <taxon>Aerococcaceae</taxon>
        <taxon>Aerococcus</taxon>
    </lineage>
</organism>
<evidence type="ECO:0000259" key="10">
    <source>
        <dbReference type="PROSITE" id="PS51371"/>
    </source>
</evidence>
<evidence type="ECO:0000256" key="4">
    <source>
        <dbReference type="ARBA" id="ARBA00022692"/>
    </source>
</evidence>
<dbReference type="AlphaFoldDB" id="A0A2J9PL01"/>
<dbReference type="SUPFAM" id="SSF54631">
    <property type="entry name" value="CBS-domain pair"/>
    <property type="match status" value="1"/>
</dbReference>
<dbReference type="Pfam" id="PF01769">
    <property type="entry name" value="MgtE"/>
    <property type="match status" value="1"/>
</dbReference>
<dbReference type="InterPro" id="IPR000644">
    <property type="entry name" value="CBS_dom"/>
</dbReference>
<feature type="transmembrane region" description="Helical" evidence="9">
    <location>
        <begin position="446"/>
        <end position="468"/>
    </location>
</feature>
<sequence length="477" mass="53057">MSRDENKQVLDNRETENEEVEIFEMSQPTDEEIYESIIEALHHNDQDRFREEFFKNHTYDQAQIYLTLDPAERVKLHDYLAPQELAEVYDIIDEDDHDRILTFLYDMDDKYAADVLSYMYTDNAVDILNELDVEKVRTYMHMMPKAAADDIKVLMHYADETVGSIMTTEFVSITTNQTVKSAMTMLRAKASNAETIYYLYVVDDDNRLVGVLSLRDLIINDGNVMVNELMSDRVVSVDVNEDQINVARTIQDYDFLAVPVVEETGELIGIVTVDDVIDVLNDEAMQDYSGLAGVDVDEQYSSPWNSAKSRLPWLITLLFLGMGTSTLISQYEDMISEVATLSLFITLITGTSGNAGTQSLAVAVRKLATPEDEASTMGSMILREIMTGLISGAVTGLVIMTVVGIWQSNFVLGGVIGVSMLAAITVANLAGSLIPILMDKLGFDPAVASGPFITTLSDLTSVLIYFSIASQFLQFLA</sequence>
<keyword evidence="8" id="KW-0129">CBS domain</keyword>
<dbReference type="InterPro" id="IPR046342">
    <property type="entry name" value="CBS_dom_sf"/>
</dbReference>
<dbReference type="NCBIfam" id="TIGR00400">
    <property type="entry name" value="mgtE"/>
    <property type="match status" value="1"/>
</dbReference>
<dbReference type="GO" id="GO:0015095">
    <property type="term" value="F:magnesium ion transmembrane transporter activity"/>
    <property type="evidence" value="ECO:0007669"/>
    <property type="project" value="UniProtKB-UniRule"/>
</dbReference>
<dbReference type="EMBL" id="NBTM02000001">
    <property type="protein sequence ID" value="PNL91008.1"/>
    <property type="molecule type" value="Genomic_DNA"/>
</dbReference>
<keyword evidence="4 9" id="KW-0812">Transmembrane</keyword>
<keyword evidence="7 9" id="KW-0472">Membrane</keyword>
<dbReference type="InterPro" id="IPR006667">
    <property type="entry name" value="SLC41_membr_dom"/>
</dbReference>
<proteinExistence type="inferred from homology"/>
<dbReference type="InterPro" id="IPR036739">
    <property type="entry name" value="SLC41_membr_dom_sf"/>
</dbReference>
<comment type="caution">
    <text evidence="9">Lacks conserved residue(s) required for the propagation of feature annotation.</text>
</comment>
<dbReference type="SUPFAM" id="SSF158791">
    <property type="entry name" value="MgtE N-terminal domain-like"/>
    <property type="match status" value="1"/>
</dbReference>